<accession>A0A238ZDL4</accession>
<dbReference type="InterPro" id="IPR005561">
    <property type="entry name" value="ANTAR"/>
</dbReference>
<sequence>MTTTPNPGGVEAALANMARDLLAQDTVPETLERIVAHAVDLVDGCEGASILVTATTGARTLAATDDNARASDRVQGELGEGPCFDAARHGREVYRITDMTATVDRWPSYAPKARDLGIGSALGFLLFTEAENLGALNLYSGKPGAFDDRSEQIGWLLASHAAVAFANARTDAQLHEALATRTDIGEALGIIMERYVLAEHDAFAVLTKASQDHNIKVRDLARTITETGEVPGARGDRRGR</sequence>
<keyword evidence="2" id="KW-0418">Kinase</keyword>
<dbReference type="InterPro" id="IPR011006">
    <property type="entry name" value="CheY-like_superfamily"/>
</dbReference>
<dbReference type="InterPro" id="IPR029016">
    <property type="entry name" value="GAF-like_dom_sf"/>
</dbReference>
<dbReference type="Gene3D" id="3.30.450.40">
    <property type="match status" value="1"/>
</dbReference>
<dbReference type="SUPFAM" id="SSF55781">
    <property type="entry name" value="GAF domain-like"/>
    <property type="match status" value="1"/>
</dbReference>
<dbReference type="Gene3D" id="1.10.10.10">
    <property type="entry name" value="Winged helix-like DNA-binding domain superfamily/Winged helix DNA-binding domain"/>
    <property type="match status" value="1"/>
</dbReference>
<dbReference type="SMART" id="SM01012">
    <property type="entry name" value="ANTAR"/>
    <property type="match status" value="1"/>
</dbReference>
<keyword evidence="3" id="KW-0805">Transcription regulation</keyword>
<dbReference type="GO" id="GO:0003723">
    <property type="term" value="F:RNA binding"/>
    <property type="evidence" value="ECO:0007669"/>
    <property type="project" value="InterPro"/>
</dbReference>
<proteinExistence type="predicted"/>
<dbReference type="EMBL" id="FZNW01000020">
    <property type="protein sequence ID" value="SNR81189.1"/>
    <property type="molecule type" value="Genomic_DNA"/>
</dbReference>
<evidence type="ECO:0000256" key="1">
    <source>
        <dbReference type="ARBA" id="ARBA00022679"/>
    </source>
</evidence>
<dbReference type="SMART" id="SM00065">
    <property type="entry name" value="GAF"/>
    <property type="match status" value="1"/>
</dbReference>
<keyword evidence="4" id="KW-0804">Transcription</keyword>
<evidence type="ECO:0000256" key="2">
    <source>
        <dbReference type="ARBA" id="ARBA00022777"/>
    </source>
</evidence>
<dbReference type="InterPro" id="IPR012074">
    <property type="entry name" value="GAF_ANTAR"/>
</dbReference>
<name>A0A238ZDL4_9PSEU</name>
<evidence type="ECO:0000259" key="5">
    <source>
        <dbReference type="PROSITE" id="PS50921"/>
    </source>
</evidence>
<dbReference type="Pfam" id="PF13185">
    <property type="entry name" value="GAF_2"/>
    <property type="match status" value="1"/>
</dbReference>
<feature type="domain" description="ANTAR" evidence="5">
    <location>
        <begin position="164"/>
        <end position="225"/>
    </location>
</feature>
<dbReference type="RefSeq" id="WP_089302869.1">
    <property type="nucleotide sequence ID" value="NZ_FZNW01000020.1"/>
</dbReference>
<dbReference type="PIRSF" id="PIRSF036625">
    <property type="entry name" value="GAF_ANTAR"/>
    <property type="match status" value="1"/>
</dbReference>
<dbReference type="AlphaFoldDB" id="A0A238ZDL4"/>
<reference evidence="6 7" key="1">
    <citation type="submission" date="2017-06" db="EMBL/GenBank/DDBJ databases">
        <authorList>
            <person name="Kim H.J."/>
            <person name="Triplett B.A."/>
        </authorList>
    </citation>
    <scope>NUCLEOTIDE SEQUENCE [LARGE SCALE GENOMIC DNA]</scope>
    <source>
        <strain evidence="6 7">DSM 45207</strain>
    </source>
</reference>
<keyword evidence="1" id="KW-0808">Transferase</keyword>
<dbReference type="InterPro" id="IPR003018">
    <property type="entry name" value="GAF"/>
</dbReference>
<dbReference type="InterPro" id="IPR036388">
    <property type="entry name" value="WH-like_DNA-bd_sf"/>
</dbReference>
<dbReference type="Pfam" id="PF03861">
    <property type="entry name" value="ANTAR"/>
    <property type="match status" value="1"/>
</dbReference>
<dbReference type="GO" id="GO:0016301">
    <property type="term" value="F:kinase activity"/>
    <property type="evidence" value="ECO:0007669"/>
    <property type="project" value="UniProtKB-KW"/>
</dbReference>
<gene>
    <name evidence="6" type="ORF">SAMN06265360_12096</name>
</gene>
<evidence type="ECO:0000313" key="6">
    <source>
        <dbReference type="EMBL" id="SNR81189.1"/>
    </source>
</evidence>
<evidence type="ECO:0000256" key="4">
    <source>
        <dbReference type="ARBA" id="ARBA00023163"/>
    </source>
</evidence>
<organism evidence="6 7">
    <name type="scientific">Haloechinothrix alba</name>
    <dbReference type="NCBI Taxonomy" id="664784"/>
    <lineage>
        <taxon>Bacteria</taxon>
        <taxon>Bacillati</taxon>
        <taxon>Actinomycetota</taxon>
        <taxon>Actinomycetes</taxon>
        <taxon>Pseudonocardiales</taxon>
        <taxon>Pseudonocardiaceae</taxon>
        <taxon>Haloechinothrix</taxon>
    </lineage>
</organism>
<dbReference type="PROSITE" id="PS50921">
    <property type="entry name" value="ANTAR"/>
    <property type="match status" value="1"/>
</dbReference>
<dbReference type="OrthoDB" id="4629915at2"/>
<evidence type="ECO:0000313" key="7">
    <source>
        <dbReference type="Proteomes" id="UP000198348"/>
    </source>
</evidence>
<evidence type="ECO:0000256" key="3">
    <source>
        <dbReference type="ARBA" id="ARBA00023015"/>
    </source>
</evidence>
<dbReference type="Proteomes" id="UP000198348">
    <property type="component" value="Unassembled WGS sequence"/>
</dbReference>
<keyword evidence="7" id="KW-1185">Reference proteome</keyword>
<protein>
    <submittedName>
        <fullName evidence="6">ANTAR domain-containing protein</fullName>
    </submittedName>
</protein>
<dbReference type="SUPFAM" id="SSF52172">
    <property type="entry name" value="CheY-like"/>
    <property type="match status" value="1"/>
</dbReference>